<name>A0A5B7EPC8_PORTR</name>
<proteinExistence type="predicted"/>
<comment type="caution">
    <text evidence="2">The sequence shown here is derived from an EMBL/GenBank/DDBJ whole genome shotgun (WGS) entry which is preliminary data.</text>
</comment>
<accession>A0A5B7EPC8</accession>
<evidence type="ECO:0000313" key="2">
    <source>
        <dbReference type="EMBL" id="MPC35146.1"/>
    </source>
</evidence>
<organism evidence="2 3">
    <name type="scientific">Portunus trituberculatus</name>
    <name type="common">Swimming crab</name>
    <name type="synonym">Neptunus trituberculatus</name>
    <dbReference type="NCBI Taxonomy" id="210409"/>
    <lineage>
        <taxon>Eukaryota</taxon>
        <taxon>Metazoa</taxon>
        <taxon>Ecdysozoa</taxon>
        <taxon>Arthropoda</taxon>
        <taxon>Crustacea</taxon>
        <taxon>Multicrustacea</taxon>
        <taxon>Malacostraca</taxon>
        <taxon>Eumalacostraca</taxon>
        <taxon>Eucarida</taxon>
        <taxon>Decapoda</taxon>
        <taxon>Pleocyemata</taxon>
        <taxon>Brachyura</taxon>
        <taxon>Eubrachyura</taxon>
        <taxon>Portunoidea</taxon>
        <taxon>Portunidae</taxon>
        <taxon>Portuninae</taxon>
        <taxon>Portunus</taxon>
    </lineage>
</organism>
<sequence length="81" mass="8929">MTFQPHNQRGQGAQWGRGGTPYHSSKAQGGEDNRTHTTHSQPTSRLSLNSSRARPTHTDTPRTPNHQAVLLFLSFSHTPGI</sequence>
<dbReference type="AlphaFoldDB" id="A0A5B7EPC8"/>
<keyword evidence="3" id="KW-1185">Reference proteome</keyword>
<evidence type="ECO:0000256" key="1">
    <source>
        <dbReference type="SAM" id="MobiDB-lite"/>
    </source>
</evidence>
<feature type="region of interest" description="Disordered" evidence="1">
    <location>
        <begin position="1"/>
        <end position="67"/>
    </location>
</feature>
<dbReference type="EMBL" id="VSRR010003209">
    <property type="protein sequence ID" value="MPC35146.1"/>
    <property type="molecule type" value="Genomic_DNA"/>
</dbReference>
<dbReference type="Proteomes" id="UP000324222">
    <property type="component" value="Unassembled WGS sequence"/>
</dbReference>
<protein>
    <submittedName>
        <fullName evidence="2">Uncharacterized protein</fullName>
    </submittedName>
</protein>
<feature type="compositionally biased region" description="Polar residues" evidence="1">
    <location>
        <begin position="38"/>
        <end position="53"/>
    </location>
</feature>
<evidence type="ECO:0000313" key="3">
    <source>
        <dbReference type="Proteomes" id="UP000324222"/>
    </source>
</evidence>
<gene>
    <name evidence="2" type="ORF">E2C01_028563</name>
</gene>
<reference evidence="2 3" key="1">
    <citation type="submission" date="2019-05" db="EMBL/GenBank/DDBJ databases">
        <title>Another draft genome of Portunus trituberculatus and its Hox gene families provides insights of decapod evolution.</title>
        <authorList>
            <person name="Jeong J.-H."/>
            <person name="Song I."/>
            <person name="Kim S."/>
            <person name="Choi T."/>
            <person name="Kim D."/>
            <person name="Ryu S."/>
            <person name="Kim W."/>
        </authorList>
    </citation>
    <scope>NUCLEOTIDE SEQUENCE [LARGE SCALE GENOMIC DNA]</scope>
    <source>
        <tissue evidence="2">Muscle</tissue>
    </source>
</reference>